<sequence length="66" mass="7940">MQTCLRRLIDFIVMNVFFCITNFVFSVYEFDLVCDRYFLLMLFSPNLEFDQFLSQIAKSVASWYSI</sequence>
<feature type="transmembrane region" description="Helical" evidence="1">
    <location>
        <begin position="12"/>
        <end position="30"/>
    </location>
</feature>
<evidence type="ECO:0000256" key="1">
    <source>
        <dbReference type="SAM" id="Phobius"/>
    </source>
</evidence>
<keyword evidence="1" id="KW-1133">Transmembrane helix</keyword>
<protein>
    <submittedName>
        <fullName evidence="2">Uncharacterized protein</fullName>
    </submittedName>
</protein>
<proteinExistence type="predicted"/>
<keyword evidence="1" id="KW-0812">Transmembrane</keyword>
<dbReference type="AlphaFoldDB" id="A0A0A9CS18"/>
<keyword evidence="1" id="KW-0472">Membrane</keyword>
<name>A0A0A9CS18_ARUDO</name>
<reference evidence="2" key="2">
    <citation type="journal article" date="2015" name="Data Brief">
        <title>Shoot transcriptome of the giant reed, Arundo donax.</title>
        <authorList>
            <person name="Barrero R.A."/>
            <person name="Guerrero F.D."/>
            <person name="Moolhuijzen P."/>
            <person name="Goolsby J.A."/>
            <person name="Tidwell J."/>
            <person name="Bellgard S.E."/>
            <person name="Bellgard M.I."/>
        </authorList>
    </citation>
    <scope>NUCLEOTIDE SEQUENCE</scope>
    <source>
        <tissue evidence="2">Shoot tissue taken approximately 20 cm above the soil surface</tissue>
    </source>
</reference>
<evidence type="ECO:0000313" key="2">
    <source>
        <dbReference type="EMBL" id="JAD77228.1"/>
    </source>
</evidence>
<reference evidence="2" key="1">
    <citation type="submission" date="2014-09" db="EMBL/GenBank/DDBJ databases">
        <authorList>
            <person name="Magalhaes I.L.F."/>
            <person name="Oliveira U."/>
            <person name="Santos F.R."/>
            <person name="Vidigal T.H.D.A."/>
            <person name="Brescovit A.D."/>
            <person name="Santos A.J."/>
        </authorList>
    </citation>
    <scope>NUCLEOTIDE SEQUENCE</scope>
    <source>
        <tissue evidence="2">Shoot tissue taken approximately 20 cm above the soil surface</tissue>
    </source>
</reference>
<organism evidence="2">
    <name type="scientific">Arundo donax</name>
    <name type="common">Giant reed</name>
    <name type="synonym">Donax arundinaceus</name>
    <dbReference type="NCBI Taxonomy" id="35708"/>
    <lineage>
        <taxon>Eukaryota</taxon>
        <taxon>Viridiplantae</taxon>
        <taxon>Streptophyta</taxon>
        <taxon>Embryophyta</taxon>
        <taxon>Tracheophyta</taxon>
        <taxon>Spermatophyta</taxon>
        <taxon>Magnoliopsida</taxon>
        <taxon>Liliopsida</taxon>
        <taxon>Poales</taxon>
        <taxon>Poaceae</taxon>
        <taxon>PACMAD clade</taxon>
        <taxon>Arundinoideae</taxon>
        <taxon>Arundineae</taxon>
        <taxon>Arundo</taxon>
    </lineage>
</organism>
<dbReference type="EMBL" id="GBRH01220667">
    <property type="protein sequence ID" value="JAD77228.1"/>
    <property type="molecule type" value="Transcribed_RNA"/>
</dbReference>
<accession>A0A0A9CS18</accession>